<evidence type="ECO:0000313" key="4">
    <source>
        <dbReference type="Proteomes" id="UP001608902"/>
    </source>
</evidence>
<evidence type="ECO:0000313" key="3">
    <source>
        <dbReference type="EMBL" id="MFH4983192.1"/>
    </source>
</evidence>
<accession>A0ABD6F1G9</accession>
<keyword evidence="1" id="KW-1133">Transmembrane helix</keyword>
<evidence type="ECO:0000256" key="1">
    <source>
        <dbReference type="SAM" id="Phobius"/>
    </source>
</evidence>
<dbReference type="EMBL" id="JBGFUD010011389">
    <property type="protein sequence ID" value="MFH4983192.1"/>
    <property type="molecule type" value="Genomic_DNA"/>
</dbReference>
<comment type="caution">
    <text evidence="3">The sequence shown here is derived from an EMBL/GenBank/DDBJ whole genome shotgun (WGS) entry which is preliminary data.</text>
</comment>
<feature type="signal peptide" evidence="2">
    <location>
        <begin position="1"/>
        <end position="23"/>
    </location>
</feature>
<organism evidence="3 4">
    <name type="scientific">Gnathostoma spinigerum</name>
    <dbReference type="NCBI Taxonomy" id="75299"/>
    <lineage>
        <taxon>Eukaryota</taxon>
        <taxon>Metazoa</taxon>
        <taxon>Ecdysozoa</taxon>
        <taxon>Nematoda</taxon>
        <taxon>Chromadorea</taxon>
        <taxon>Rhabditida</taxon>
        <taxon>Spirurina</taxon>
        <taxon>Gnathostomatomorpha</taxon>
        <taxon>Gnathostomatoidea</taxon>
        <taxon>Gnathostomatidae</taxon>
        <taxon>Gnathostoma</taxon>
    </lineage>
</organism>
<keyword evidence="1" id="KW-0472">Membrane</keyword>
<keyword evidence="1" id="KW-0812">Transmembrane</keyword>
<sequence length="169" mass="19561">MHNLHCHLFICFFILIFVSLTFGLECRATIARAGYHYKRMVIINKQCEYRVKKCATMEILIRNRTYVFPQCEGDRIKGHHKIVAICSRNSTDCITRSINGLWTRTCCCNTNLCNTNDLYLRRGYDTKYFVIFCVSCVIVALILRLSCYLPGCRKAEIPHRSLSIDSSTV</sequence>
<dbReference type="AlphaFoldDB" id="A0ABD6F1G9"/>
<dbReference type="Proteomes" id="UP001608902">
    <property type="component" value="Unassembled WGS sequence"/>
</dbReference>
<protein>
    <submittedName>
        <fullName evidence="3">Uncharacterized protein</fullName>
    </submittedName>
</protein>
<feature type="chain" id="PRO_5044877324" evidence="2">
    <location>
        <begin position="24"/>
        <end position="169"/>
    </location>
</feature>
<evidence type="ECO:0000256" key="2">
    <source>
        <dbReference type="SAM" id="SignalP"/>
    </source>
</evidence>
<proteinExistence type="predicted"/>
<keyword evidence="2" id="KW-0732">Signal</keyword>
<name>A0ABD6F1G9_9BILA</name>
<feature type="transmembrane region" description="Helical" evidence="1">
    <location>
        <begin position="128"/>
        <end position="151"/>
    </location>
</feature>
<gene>
    <name evidence="3" type="ORF">AB6A40_009901</name>
</gene>
<keyword evidence="4" id="KW-1185">Reference proteome</keyword>
<reference evidence="3 4" key="1">
    <citation type="submission" date="2024-08" db="EMBL/GenBank/DDBJ databases">
        <title>Gnathostoma spinigerum genome.</title>
        <authorList>
            <person name="Gonzalez-Bertolin B."/>
            <person name="Monzon S."/>
            <person name="Zaballos A."/>
            <person name="Jimenez P."/>
            <person name="Dekumyoy P."/>
            <person name="Varona S."/>
            <person name="Cuesta I."/>
            <person name="Sumanam S."/>
            <person name="Adisakwattana P."/>
            <person name="Gasser R.B."/>
            <person name="Hernandez-Gonzalez A."/>
            <person name="Young N.D."/>
            <person name="Perteguer M.J."/>
        </authorList>
    </citation>
    <scope>NUCLEOTIDE SEQUENCE [LARGE SCALE GENOMIC DNA]</scope>
    <source>
        <strain evidence="3">AL3</strain>
        <tissue evidence="3">Liver</tissue>
    </source>
</reference>